<dbReference type="EMBL" id="JALNMJ010000011">
    <property type="protein sequence ID" value="MCK7613758.1"/>
    <property type="molecule type" value="Genomic_DNA"/>
</dbReference>
<keyword evidence="2" id="KW-1185">Reference proteome</keyword>
<name>A0ABT0GWD4_9HYPH</name>
<protein>
    <submittedName>
        <fullName evidence="1">Uncharacterized protein</fullName>
    </submittedName>
</protein>
<reference evidence="1" key="1">
    <citation type="submission" date="2022-04" db="EMBL/GenBank/DDBJ databases">
        <title>Roseibium sp. CAU 1639 isolated from mud.</title>
        <authorList>
            <person name="Kim W."/>
        </authorList>
    </citation>
    <scope>NUCLEOTIDE SEQUENCE</scope>
    <source>
        <strain evidence="1">CAU 1639</strain>
    </source>
</reference>
<dbReference type="Proteomes" id="UP001431221">
    <property type="component" value="Unassembled WGS sequence"/>
</dbReference>
<proteinExistence type="predicted"/>
<evidence type="ECO:0000313" key="2">
    <source>
        <dbReference type="Proteomes" id="UP001431221"/>
    </source>
</evidence>
<accession>A0ABT0GWD4</accession>
<sequence>MITITSPSMVFNDARSNRLFTMDVTQAVAATDTQRALVDKVVAAAARATGNRLDNLILNAHGTPGSFQIGTGLNINTMSPWADVKNKVFKIWFRGCLVARIAGAQTASHGDGAALRAYGVNSGNGHAFISAFARLTGCYVVAPTEMQSAARHRSSYPRGQLDSYEGLLLSYDPQGNISWQHRYPSLYGHDTTARTARMPNRE</sequence>
<dbReference type="RefSeq" id="WP_248155944.1">
    <property type="nucleotide sequence ID" value="NZ_JALNMJ010000011.1"/>
</dbReference>
<organism evidence="1 2">
    <name type="scientific">Roseibium sediminicola</name>
    <dbReference type="NCBI Taxonomy" id="2933272"/>
    <lineage>
        <taxon>Bacteria</taxon>
        <taxon>Pseudomonadati</taxon>
        <taxon>Pseudomonadota</taxon>
        <taxon>Alphaproteobacteria</taxon>
        <taxon>Hyphomicrobiales</taxon>
        <taxon>Stappiaceae</taxon>
        <taxon>Roseibium</taxon>
    </lineage>
</organism>
<gene>
    <name evidence="1" type="ORF">M0H32_16445</name>
</gene>
<comment type="caution">
    <text evidence="1">The sequence shown here is derived from an EMBL/GenBank/DDBJ whole genome shotgun (WGS) entry which is preliminary data.</text>
</comment>
<evidence type="ECO:0000313" key="1">
    <source>
        <dbReference type="EMBL" id="MCK7613758.1"/>
    </source>
</evidence>